<keyword evidence="1" id="KW-0539">Nucleus</keyword>
<comment type="subcellular location">
    <subcellularLocation>
        <location evidence="1">Nucleus</location>
        <location evidence="1">Nucleolus</location>
    </subcellularLocation>
</comment>
<evidence type="ECO:0000313" key="6">
    <source>
        <dbReference type="Proteomes" id="UP000002899"/>
    </source>
</evidence>
<dbReference type="InterPro" id="IPR035369">
    <property type="entry name" value="Nrap_D4"/>
</dbReference>
<sequence length="979" mass="110522">MKRFISDYHKVQTSGMYSSEVQKAFIDDLMAKFYTDNPSILQLSGLADNLYKLLSNIPKKKVTSADFIGKNYPWYHEGHSSCSNFTISGPKKVSPFGFPVLNLSSIDKTINLLLTLDPSTFNAKDHLNYRYINKRNATLNYYYEYLNSINNNNNCPEWDSFIAILSELNGSQITVNIKLVPQLDYRKIAIKMTQQAQGLDIGFSIQLIGGYDDNDLYFNRRLVVTNNCIRPEGVTDISTLPLTPTYNSLVFEESQYLINQELLSKALREFKNLGSAILLMKLWLERDESNSALLKQFPYGLLMAHVCMSRKLSIGASNYQIFSSTLHFIANFKINSVYTFGSDSVTDKINTDFGKVKIDNFPVLVDCNGYNLLWRCFIGFSGLINRSKEVLTQQLSYLYDNMYSNKRLFVNKISLSIRFSYITQLYVNSNDSNKLKAYNDKYEDSTIGNYVCGLTDGELSAISARSILQLALADRLDNIDFISSDDGLMKLLVNFNTVTRKVDKGVLSSGDLANGYKKFWHGLAETRIFAGHQPFLCILPHNISQSNESPNISITRYILTSNNISTTPIINYESLYAGVDDKLQSYIIDARRSFDVIINIMFSLDEKNMPLRVSRVTLLDNASYCHTDYWVPLPVYVQLESSSAWPTDATAAKYVTTAFYLSLHKSILTHPEFKAISGKKTIIPTWNHLEIKLSDTIYNLFIDGTGSDIGKVNRFEAIKAISQREISFGPAVKLAKEWAAKNCIPDTDELIEALGIHVYCSSKPKSASCGFYSILDVLCNFDWSIYTLIVYLDGTNSKIVDKEDNQPISIRVGVDKILVPNPYLISILLPLASYTLESTFNVTDNSTNRLPVTQNNVKKDFTIILNNPYNSSSVDVKREGEFIIKSFVQTLKDKFPYLILLYNPLALDGISESVFISERDQPAVTYLQIYCKINPLCILTMSTPYLTITHNEGLTAMNIAQVISELTAAGRGIVKEIVF</sequence>
<feature type="domain" description="Nrap protein" evidence="2">
    <location>
        <begin position="110"/>
        <end position="267"/>
    </location>
</feature>
<name>A0A0K3ATD2_BABMR</name>
<dbReference type="InterPro" id="IPR035082">
    <property type="entry name" value="Nrap_D1"/>
</dbReference>
<feature type="domain" description="Nrap protein" evidence="4">
    <location>
        <begin position="727"/>
        <end position="797"/>
    </location>
</feature>
<dbReference type="Gene3D" id="1.10.1410.10">
    <property type="match status" value="1"/>
</dbReference>
<protein>
    <submittedName>
        <fullName evidence="5">Nrap protein</fullName>
    </submittedName>
</protein>
<dbReference type="KEGG" id="bmic:BMR1_03g01110"/>
<evidence type="ECO:0000313" key="5">
    <source>
        <dbReference type="EMBL" id="CTQ40821.1"/>
    </source>
</evidence>
<dbReference type="Pfam" id="PF03813">
    <property type="entry name" value="Nrap"/>
    <property type="match status" value="1"/>
</dbReference>
<dbReference type="GO" id="GO:0034456">
    <property type="term" value="C:UTP-C complex"/>
    <property type="evidence" value="ECO:0007669"/>
    <property type="project" value="TreeGrafter"/>
</dbReference>
<proteinExistence type="inferred from homology"/>
<dbReference type="Pfam" id="PF17406">
    <property type="entry name" value="Nrap_D5"/>
    <property type="match status" value="1"/>
</dbReference>
<dbReference type="VEuPathDB" id="PiroplasmaDB:BMR1_03g01110"/>
<dbReference type="Proteomes" id="UP000002899">
    <property type="component" value="Chromosome III"/>
</dbReference>
<keyword evidence="6" id="KW-1185">Reference proteome</keyword>
<dbReference type="InterPro" id="IPR005554">
    <property type="entry name" value="NOL6/Upt22"/>
</dbReference>
<dbReference type="GO" id="GO:0032545">
    <property type="term" value="C:CURI complex"/>
    <property type="evidence" value="ECO:0007669"/>
    <property type="project" value="TreeGrafter"/>
</dbReference>
<dbReference type="AlphaFoldDB" id="A0A0K3ATD2"/>
<keyword evidence="1" id="KW-0694">RNA-binding</keyword>
<dbReference type="Pfam" id="PF17405">
    <property type="entry name" value="Nrap_D4"/>
    <property type="match status" value="1"/>
</dbReference>
<dbReference type="OrthoDB" id="10251401at2759"/>
<comment type="similarity">
    <text evidence="1">Belongs to the NRAP family.</text>
</comment>
<evidence type="ECO:0000259" key="2">
    <source>
        <dbReference type="Pfam" id="PF03813"/>
    </source>
</evidence>
<organism evidence="5 6">
    <name type="scientific">Babesia microti (strain RI)</name>
    <dbReference type="NCBI Taxonomy" id="1133968"/>
    <lineage>
        <taxon>Eukaryota</taxon>
        <taxon>Sar</taxon>
        <taxon>Alveolata</taxon>
        <taxon>Apicomplexa</taxon>
        <taxon>Aconoidasida</taxon>
        <taxon>Piroplasmida</taxon>
        <taxon>Babesiidae</taxon>
        <taxon>Babesia</taxon>
    </lineage>
</organism>
<dbReference type="GO" id="GO:0006364">
    <property type="term" value="P:rRNA processing"/>
    <property type="evidence" value="ECO:0007669"/>
    <property type="project" value="TreeGrafter"/>
</dbReference>
<dbReference type="GO" id="GO:0006409">
    <property type="term" value="P:tRNA export from nucleus"/>
    <property type="evidence" value="ECO:0007669"/>
    <property type="project" value="TreeGrafter"/>
</dbReference>
<reference evidence="5 6" key="2">
    <citation type="journal article" date="2013" name="PLoS ONE">
        <title>Whole genome mapping and re-organization of the nuclear and mitochondrial genomes of Babesia microti isolates.</title>
        <authorList>
            <person name="Cornillot E."/>
            <person name="Dassouli A."/>
            <person name="Garg A."/>
            <person name="Pachikara N."/>
            <person name="Randazzo S."/>
            <person name="Depoix D."/>
            <person name="Carcy B."/>
            <person name="Delbecq S."/>
            <person name="Frutos R."/>
            <person name="Silva J.C."/>
            <person name="Sutton R."/>
            <person name="Krause P.J."/>
            <person name="Mamoun C.B."/>
        </authorList>
    </citation>
    <scope>NUCLEOTIDE SEQUENCE [LARGE SCALE GENOMIC DNA]</scope>
    <source>
        <strain evidence="5 6">RI</strain>
    </source>
</reference>
<dbReference type="GO" id="GO:0032040">
    <property type="term" value="C:small-subunit processome"/>
    <property type="evidence" value="ECO:0007669"/>
    <property type="project" value="TreeGrafter"/>
</dbReference>
<dbReference type="GeneID" id="24424856"/>
<dbReference type="EMBL" id="LN871598">
    <property type="protein sequence ID" value="CTQ40821.1"/>
    <property type="molecule type" value="Genomic_DNA"/>
</dbReference>
<dbReference type="InterPro" id="IPR035370">
    <property type="entry name" value="Nrap_D5"/>
</dbReference>
<feature type="domain" description="Nrap protein" evidence="3">
    <location>
        <begin position="589"/>
        <end position="671"/>
    </location>
</feature>
<reference evidence="5 6" key="1">
    <citation type="journal article" date="2012" name="Nucleic Acids Res.">
        <title>Sequencing of the smallest Apicomplexan genome from the human pathogen Babesia microti.</title>
        <authorList>
            <person name="Cornillot E."/>
            <person name="Hadj-Kaddour K."/>
            <person name="Dassouli A."/>
            <person name="Noel B."/>
            <person name="Ranwez V."/>
            <person name="Vacherie B."/>
            <person name="Augagneur Y."/>
            <person name="Bres V."/>
            <person name="Duclos A."/>
            <person name="Randazzo S."/>
            <person name="Carcy B."/>
            <person name="Debierre-Grockiego F."/>
            <person name="Delbecq S."/>
            <person name="Moubri-Menage K."/>
            <person name="Shams-Eldin H."/>
            <person name="Usmani-Brown S."/>
            <person name="Bringaud F."/>
            <person name="Wincker P."/>
            <person name="Vivares C.P."/>
            <person name="Schwarz R.T."/>
            <person name="Schetters T.P."/>
            <person name="Krause P.J."/>
            <person name="Gorenflot A."/>
            <person name="Berry V."/>
            <person name="Barbe V."/>
            <person name="Ben Mamoun C."/>
        </authorList>
    </citation>
    <scope>NUCLEOTIDE SEQUENCE [LARGE SCALE GENOMIC DNA]</scope>
    <source>
        <strain evidence="5 6">RI</strain>
    </source>
</reference>
<accession>A0A0K3ATD2</accession>
<dbReference type="PANTHER" id="PTHR17972">
    <property type="entry name" value="NUCLEOLAR RNA-ASSOCIATED PROTEIN"/>
    <property type="match status" value="1"/>
</dbReference>
<reference evidence="5 6" key="3">
    <citation type="journal article" date="2016" name="Sci. Rep.">
        <title>Genome-wide diversity and gene expression profiling of Babesia microti isolates identify polymorphic genes that mediate host-pathogen interactions.</title>
        <authorList>
            <person name="Silva J.C."/>
            <person name="Cornillot E."/>
            <person name="McCracken C."/>
            <person name="Usmani-Brown S."/>
            <person name="Dwivedi A."/>
            <person name="Ifeonu O.O."/>
            <person name="Crabtree J."/>
            <person name="Gotia H.T."/>
            <person name="Virji A.Z."/>
            <person name="Reynes C."/>
            <person name="Colinge J."/>
            <person name="Kumar V."/>
            <person name="Lawres L."/>
            <person name="Pazzi J.E."/>
            <person name="Pablo J.V."/>
            <person name="Hung C."/>
            <person name="Brancato J."/>
            <person name="Kumari P."/>
            <person name="Orvis J."/>
            <person name="Tretina K."/>
            <person name="Chibucos M."/>
            <person name="Ott S."/>
            <person name="Sadzewicz L."/>
            <person name="Sengamalay N."/>
            <person name="Shetty A.C."/>
            <person name="Su Q."/>
            <person name="Tallon L."/>
            <person name="Fraser C.M."/>
            <person name="Frutos R."/>
            <person name="Molina D.M."/>
            <person name="Krause P.J."/>
            <person name="Ben Mamoun C."/>
        </authorList>
    </citation>
    <scope>NUCLEOTIDE SEQUENCE [LARGE SCALE GENOMIC DNA]</scope>
    <source>
        <strain evidence="5 6">RI</strain>
    </source>
</reference>
<dbReference type="PANTHER" id="PTHR17972:SF0">
    <property type="entry name" value="NUCLEOLAR PROTEIN 6"/>
    <property type="match status" value="1"/>
</dbReference>
<evidence type="ECO:0000256" key="1">
    <source>
        <dbReference type="RuleBase" id="RU364032"/>
    </source>
</evidence>
<evidence type="ECO:0000259" key="3">
    <source>
        <dbReference type="Pfam" id="PF17405"/>
    </source>
</evidence>
<dbReference type="GO" id="GO:0003723">
    <property type="term" value="F:RNA binding"/>
    <property type="evidence" value="ECO:0007669"/>
    <property type="project" value="UniProtKB-KW"/>
</dbReference>
<evidence type="ECO:0000259" key="4">
    <source>
        <dbReference type="Pfam" id="PF17406"/>
    </source>
</evidence>
<dbReference type="RefSeq" id="XP_012648832.1">
    <property type="nucleotide sequence ID" value="XM_012793378.1"/>
</dbReference>